<dbReference type="AlphaFoldDB" id="A0A2Z4FFZ1"/>
<proteinExistence type="predicted"/>
<gene>
    <name evidence="1" type="ORF">DN745_00170</name>
</gene>
<name>A0A2Z4FFZ1_9DELT</name>
<keyword evidence="2" id="KW-1185">Reference proteome</keyword>
<evidence type="ECO:0000313" key="1">
    <source>
        <dbReference type="EMBL" id="AWV87831.1"/>
    </source>
</evidence>
<organism evidence="1 2">
    <name type="scientific">Bradymonas sediminis</name>
    <dbReference type="NCBI Taxonomy" id="1548548"/>
    <lineage>
        <taxon>Bacteria</taxon>
        <taxon>Deltaproteobacteria</taxon>
        <taxon>Bradymonadales</taxon>
        <taxon>Bradymonadaceae</taxon>
        <taxon>Bradymonas</taxon>
    </lineage>
</organism>
<reference evidence="1 2" key="1">
    <citation type="submission" date="2018-06" db="EMBL/GenBank/DDBJ databases">
        <title>Lujinxingia sediminis gen. nov. sp. nov., a new facultative anaerobic member of the class Deltaproteobacteria, and proposal of Lujinxingaceae fam. nov.</title>
        <authorList>
            <person name="Guo L.-Y."/>
            <person name="Li C.-M."/>
            <person name="Wang S."/>
            <person name="Du Z.-J."/>
        </authorList>
    </citation>
    <scope>NUCLEOTIDE SEQUENCE [LARGE SCALE GENOMIC DNA]</scope>
    <source>
        <strain evidence="1 2">FA350</strain>
    </source>
</reference>
<protein>
    <submittedName>
        <fullName evidence="1">Uncharacterized protein</fullName>
    </submittedName>
</protein>
<accession>A0A2Z4FFZ1</accession>
<dbReference type="Proteomes" id="UP000249799">
    <property type="component" value="Chromosome"/>
</dbReference>
<evidence type="ECO:0000313" key="2">
    <source>
        <dbReference type="Proteomes" id="UP000249799"/>
    </source>
</evidence>
<dbReference type="EMBL" id="CP030032">
    <property type="protein sequence ID" value="AWV87831.1"/>
    <property type="molecule type" value="Genomic_DNA"/>
</dbReference>
<dbReference type="KEGG" id="bsed:DN745_00170"/>
<sequence>MKVTEIFKRGTLGWSLLAFILIVGAMLVPIDWVRSVGGIFGATHAAKVDAFSDEVAAADNALEAGTPLAAELLENDGQKLEAMRPLLQVRRLTRTGAVSVPQMSEAADIFREFNPQIANQTLEGSRQALRRERNRRVHEVAPHLDIEAMPRELETLRQQIAAAKQNPRP</sequence>